<evidence type="ECO:0000313" key="2">
    <source>
        <dbReference type="EMBL" id="QEA16503.1"/>
    </source>
</evidence>
<evidence type="ECO:0000313" key="3">
    <source>
        <dbReference type="Proteomes" id="UP000321172"/>
    </source>
</evidence>
<dbReference type="GO" id="GO:0008745">
    <property type="term" value="F:N-acetylmuramoyl-L-alanine amidase activity"/>
    <property type="evidence" value="ECO:0007669"/>
    <property type="project" value="InterPro"/>
</dbReference>
<accession>A0A5B8S523</accession>
<protein>
    <recommendedName>
        <fullName evidence="4">N-acetylmuramoyl-L-alanine amidase</fullName>
    </recommendedName>
</protein>
<dbReference type="EMBL" id="CP042345">
    <property type="protein sequence ID" value="QEA16503.1"/>
    <property type="molecule type" value="Genomic_DNA"/>
</dbReference>
<dbReference type="RefSeq" id="WP_147090582.1">
    <property type="nucleotide sequence ID" value="NZ_BAABJD010000005.1"/>
</dbReference>
<gene>
    <name evidence="2" type="ORF">FRF71_10375</name>
</gene>
<dbReference type="SUPFAM" id="SSF55846">
    <property type="entry name" value="N-acetylmuramoyl-L-alanine amidase-like"/>
    <property type="match status" value="1"/>
</dbReference>
<keyword evidence="1" id="KW-0732">Signal</keyword>
<proteinExistence type="predicted"/>
<feature type="signal peptide" evidence="1">
    <location>
        <begin position="1"/>
        <end position="18"/>
    </location>
</feature>
<dbReference type="GO" id="GO:0009253">
    <property type="term" value="P:peptidoglycan catabolic process"/>
    <property type="evidence" value="ECO:0007669"/>
    <property type="project" value="InterPro"/>
</dbReference>
<keyword evidence="3" id="KW-1185">Reference proteome</keyword>
<dbReference type="AlphaFoldDB" id="A0A5B8S523"/>
<sequence length="283" mass="31883">MKLLLALPLLLLATPAQAEEIGECRFSRETLTFAGSRVEQAECLLRKIELLAVRKPQPLPKVIRHLMEREDGPSAAQKAAALAAFPEPYQTFAEQWADTPLSRTEEGLPALYFVIHDTSTPFYANDPFPKRLNQDLRVNDFAPYMDGTLAREPVAHIFLNRVGQIWAGHDFQEGWRATKLESRVVGPRARGRMVHIETVQPRRFLPGATSRGQTEGPKPGFTKEQYRMLAALYVYASARAGYWLIPAQHNTVDAGIPDAHDDPQNFELKQFAKELEKLVGKPR</sequence>
<feature type="chain" id="PRO_5022969505" description="N-acetylmuramoyl-L-alanine amidase" evidence="1">
    <location>
        <begin position="19"/>
        <end position="283"/>
    </location>
</feature>
<evidence type="ECO:0008006" key="4">
    <source>
        <dbReference type="Google" id="ProtNLM"/>
    </source>
</evidence>
<reference evidence="2 3" key="1">
    <citation type="journal article" date="2013" name="J. Microbiol. Biotechnol.">
        <title>Novosphingobium ginsenosidimutans sp. nov., with the ability to convert ginsenoside.</title>
        <authorList>
            <person name="Kim J.K."/>
            <person name="He D."/>
            <person name="Liu Q.M."/>
            <person name="Park H.Y."/>
            <person name="Jung M.S."/>
            <person name="Yoon M.H."/>
            <person name="Kim S.C."/>
            <person name="Im W.T."/>
        </authorList>
    </citation>
    <scope>NUCLEOTIDE SEQUENCE [LARGE SCALE GENOMIC DNA]</scope>
    <source>
        <strain evidence="2 3">FW-6</strain>
    </source>
</reference>
<dbReference type="Proteomes" id="UP000321172">
    <property type="component" value="Chromosome"/>
</dbReference>
<dbReference type="KEGG" id="ngf:FRF71_10375"/>
<organism evidence="2 3">
    <name type="scientific">Novosphingobium ginsenosidimutans</name>
    <dbReference type="NCBI Taxonomy" id="1176536"/>
    <lineage>
        <taxon>Bacteria</taxon>
        <taxon>Pseudomonadati</taxon>
        <taxon>Pseudomonadota</taxon>
        <taxon>Alphaproteobacteria</taxon>
        <taxon>Sphingomonadales</taxon>
        <taxon>Sphingomonadaceae</taxon>
        <taxon>Novosphingobium</taxon>
    </lineage>
</organism>
<dbReference type="OrthoDB" id="8706994at2"/>
<evidence type="ECO:0000256" key="1">
    <source>
        <dbReference type="SAM" id="SignalP"/>
    </source>
</evidence>
<dbReference type="InterPro" id="IPR036505">
    <property type="entry name" value="Amidase/PGRP_sf"/>
</dbReference>
<name>A0A5B8S523_9SPHN</name>